<dbReference type="Pfam" id="PF03765">
    <property type="entry name" value="CRAL_TRIO_N"/>
    <property type="match status" value="1"/>
</dbReference>
<dbReference type="Pfam" id="PF00650">
    <property type="entry name" value="CRAL_TRIO"/>
    <property type="match status" value="1"/>
</dbReference>
<evidence type="ECO:0000259" key="1">
    <source>
        <dbReference type="PROSITE" id="PS50191"/>
    </source>
</evidence>
<dbReference type="InterPro" id="IPR036273">
    <property type="entry name" value="CRAL/TRIO_N_dom_sf"/>
</dbReference>
<gene>
    <name evidence="3" type="ORF">TPSB3V08_LOCUS1018</name>
</gene>
<reference evidence="3" key="1">
    <citation type="submission" date="2020-11" db="EMBL/GenBank/DDBJ databases">
        <authorList>
            <person name="Tran Van P."/>
        </authorList>
    </citation>
    <scope>NUCLEOTIDE SEQUENCE</scope>
</reference>
<evidence type="ECO:0000313" key="3">
    <source>
        <dbReference type="EMBL" id="CAD7397153.1"/>
    </source>
</evidence>
<dbReference type="PROSITE" id="PS50191">
    <property type="entry name" value="CRAL_TRIO"/>
    <property type="match status" value="1"/>
</dbReference>
<organism evidence="3">
    <name type="scientific">Timema poppense</name>
    <name type="common">Walking stick</name>
    <dbReference type="NCBI Taxonomy" id="170557"/>
    <lineage>
        <taxon>Eukaryota</taxon>
        <taxon>Metazoa</taxon>
        <taxon>Ecdysozoa</taxon>
        <taxon>Arthropoda</taxon>
        <taxon>Hexapoda</taxon>
        <taxon>Insecta</taxon>
        <taxon>Pterygota</taxon>
        <taxon>Neoptera</taxon>
        <taxon>Polyneoptera</taxon>
        <taxon>Phasmatodea</taxon>
        <taxon>Timematodea</taxon>
        <taxon>Timematoidea</taxon>
        <taxon>Timematidae</taxon>
        <taxon>Timema</taxon>
    </lineage>
</organism>
<dbReference type="PANTHER" id="PTHR23324:SF83">
    <property type="entry name" value="SEC14-LIKE PROTEIN 2"/>
    <property type="match status" value="1"/>
</dbReference>
<accession>A0A7R9GTA9</accession>
<evidence type="ECO:0000259" key="2">
    <source>
        <dbReference type="PROSITE" id="PS50866"/>
    </source>
</evidence>
<dbReference type="InterPro" id="IPR011074">
    <property type="entry name" value="CRAL/TRIO_N_dom"/>
</dbReference>
<dbReference type="SUPFAM" id="SSF46938">
    <property type="entry name" value="CRAL/TRIO N-terminal domain"/>
    <property type="match status" value="1"/>
</dbReference>
<protein>
    <recommendedName>
        <fullName evidence="4">SEC14-like protein 2</fullName>
    </recommendedName>
</protein>
<dbReference type="InterPro" id="IPR036598">
    <property type="entry name" value="GOLD_dom_sf"/>
</dbReference>
<dbReference type="PROSITE" id="PS50866">
    <property type="entry name" value="GOLD"/>
    <property type="match status" value="1"/>
</dbReference>
<dbReference type="EMBL" id="OD000347">
    <property type="protein sequence ID" value="CAD7397153.1"/>
    <property type="molecule type" value="Genomic_DNA"/>
</dbReference>
<dbReference type="SUPFAM" id="SSF101576">
    <property type="entry name" value="Supernatant protein factor (SPF), C-terminal domain"/>
    <property type="match status" value="1"/>
</dbReference>
<sequence length="521" mass="59493">MMWFSYTIDLTLPRDSTPATDHVNGKAGEKRKRQFLDVTTGTLGIGTFKFRRSVADCCTKPYHDDYYLLRWLRARNFNPEAAEKMLREGAAILANSGRRDLDFRTSKKVNYMKDSRSLTFGDKLLSPRVALRAGFFVTPTRTSERQGRIQKISIRTDTWFELYCLPKLGVISRSMKWREKWEVETLNTWEPPEVIKKYYPSGLAGFDKEGAPVVVIPFAGLDMWGMLHSLNKADFIRMTIKMIETYQGIAWEQSKKCGQAAGTVSAIIDMENFNLRQYAWRPAGEVVLSLIQMYEANYPEILKTCYIINAPKIFAIAFSVVKNFLNEYTLNKIKIFKNDPRKYQHLLLQIIDDNQLPKHYGGTMTDPDGDPTCPSKIHPGGKVPKSFYLKNADDKGSSLTPDSFCTIVVKKGEKLKLPYIVAQEGSFLKWDFKTEGHDIKFGVLCKNADEKDTVVIPIHRVTSHTVDEVGVITCPEPATYMVVFDNSYSYLRNKKLHYSIQVTPPIKISMLSDEEVVVKDI</sequence>
<evidence type="ECO:0008006" key="4">
    <source>
        <dbReference type="Google" id="ProtNLM"/>
    </source>
</evidence>
<name>A0A7R9GTA9_TIMPO</name>
<dbReference type="AlphaFoldDB" id="A0A7R9GTA9"/>
<dbReference type="InterPro" id="IPR036865">
    <property type="entry name" value="CRAL-TRIO_dom_sf"/>
</dbReference>
<proteinExistence type="predicted"/>
<dbReference type="Gene3D" id="2.60.120.680">
    <property type="entry name" value="GOLD domain"/>
    <property type="match status" value="1"/>
</dbReference>
<dbReference type="SMART" id="SM00516">
    <property type="entry name" value="SEC14"/>
    <property type="match status" value="1"/>
</dbReference>
<feature type="domain" description="GOLD" evidence="2">
    <location>
        <begin position="385"/>
        <end position="502"/>
    </location>
</feature>
<dbReference type="CDD" id="cd00170">
    <property type="entry name" value="SEC14"/>
    <property type="match status" value="1"/>
</dbReference>
<dbReference type="InterPro" id="IPR001251">
    <property type="entry name" value="CRAL-TRIO_dom"/>
</dbReference>
<dbReference type="SMART" id="SM01100">
    <property type="entry name" value="CRAL_TRIO_N"/>
    <property type="match status" value="1"/>
</dbReference>
<dbReference type="InterPro" id="IPR009038">
    <property type="entry name" value="GOLD_dom"/>
</dbReference>
<dbReference type="Gene3D" id="3.40.525.10">
    <property type="entry name" value="CRAL-TRIO lipid binding domain"/>
    <property type="match status" value="1"/>
</dbReference>
<dbReference type="PANTHER" id="PTHR23324">
    <property type="entry name" value="SEC14 RELATED PROTEIN"/>
    <property type="match status" value="1"/>
</dbReference>
<feature type="domain" description="CRAL-TRIO" evidence="1">
    <location>
        <begin position="191"/>
        <end position="368"/>
    </location>
</feature>
<dbReference type="Gene3D" id="1.10.8.20">
    <property type="entry name" value="N-terminal domain of phosphatidylinositol transfer protein sec14p"/>
    <property type="match status" value="1"/>
</dbReference>
<dbReference type="GO" id="GO:0005737">
    <property type="term" value="C:cytoplasm"/>
    <property type="evidence" value="ECO:0007669"/>
    <property type="project" value="TreeGrafter"/>
</dbReference>
<dbReference type="SUPFAM" id="SSF52087">
    <property type="entry name" value="CRAL/TRIO domain"/>
    <property type="match status" value="1"/>
</dbReference>
<dbReference type="InterPro" id="IPR051064">
    <property type="entry name" value="SEC14/CRAL-TRIO_domain"/>
</dbReference>